<sequence>MHLLAKETSSYNEISVYEAGQLYGVLGKFRFLQFSDDAVQGAMDLNQPQRIVLEYPRAMIHLMEQNDSRFENVFVIGHGIGAIAGHYPDKLFTVAEIDAKVVELSRTYFNYRLDNVVTGDGRQLLTNEQTGRYDYIIVDAFTEKGTPFHLTTLDFYEMTKEKLDSQGSILINLMGKIKNDRLINAIHTTLGETYPFTKAFALPAESGSDIQNILVMGSSRDIGFQAQGMAGFIEVELDAGHIIRERAAGRPTSQDGS</sequence>
<evidence type="ECO:0000313" key="3">
    <source>
        <dbReference type="Proteomes" id="UP001589818"/>
    </source>
</evidence>
<comment type="caution">
    <text evidence="2">The sequence shown here is derived from an EMBL/GenBank/DDBJ whole genome shotgun (WGS) entry which is preliminary data.</text>
</comment>
<dbReference type="PANTHER" id="PTHR43317">
    <property type="entry name" value="THERMOSPERMINE SYNTHASE ACAULIS5"/>
    <property type="match status" value="1"/>
</dbReference>
<gene>
    <name evidence="2" type="ORF">ACFFJ8_08585</name>
</gene>
<accession>A0ABV6J6B8</accession>
<keyword evidence="3" id="KW-1185">Reference proteome</keyword>
<dbReference type="SUPFAM" id="SSF53335">
    <property type="entry name" value="S-adenosyl-L-methionine-dependent methyltransferases"/>
    <property type="match status" value="1"/>
</dbReference>
<dbReference type="Gene3D" id="3.40.50.150">
    <property type="entry name" value="Vaccinia Virus protein VP39"/>
    <property type="match status" value="1"/>
</dbReference>
<protein>
    <submittedName>
        <fullName evidence="2">Spermidine synthase</fullName>
    </submittedName>
</protein>
<organism evidence="2 3">
    <name type="scientific">Paenibacillus mendelii</name>
    <dbReference type="NCBI Taxonomy" id="206163"/>
    <lineage>
        <taxon>Bacteria</taxon>
        <taxon>Bacillati</taxon>
        <taxon>Bacillota</taxon>
        <taxon>Bacilli</taxon>
        <taxon>Bacillales</taxon>
        <taxon>Paenibacillaceae</taxon>
        <taxon>Paenibacillus</taxon>
    </lineage>
</organism>
<keyword evidence="1" id="KW-0620">Polyamine biosynthesis</keyword>
<reference evidence="2 3" key="1">
    <citation type="submission" date="2024-09" db="EMBL/GenBank/DDBJ databases">
        <authorList>
            <person name="Sun Q."/>
            <person name="Mori K."/>
        </authorList>
    </citation>
    <scope>NUCLEOTIDE SEQUENCE [LARGE SCALE GENOMIC DNA]</scope>
    <source>
        <strain evidence="2 3">CCM 4839</strain>
    </source>
</reference>
<dbReference type="NCBIfam" id="NF037959">
    <property type="entry name" value="MFS_SpdSyn"/>
    <property type="match status" value="1"/>
</dbReference>
<dbReference type="InterPro" id="IPR029063">
    <property type="entry name" value="SAM-dependent_MTases_sf"/>
</dbReference>
<dbReference type="RefSeq" id="WP_204819919.1">
    <property type="nucleotide sequence ID" value="NZ_JANHOF010000006.1"/>
</dbReference>
<evidence type="ECO:0000313" key="2">
    <source>
        <dbReference type="EMBL" id="MFC0391429.1"/>
    </source>
</evidence>
<evidence type="ECO:0000256" key="1">
    <source>
        <dbReference type="ARBA" id="ARBA00023115"/>
    </source>
</evidence>
<proteinExistence type="predicted"/>
<dbReference type="Pfam" id="PF01564">
    <property type="entry name" value="Spermine_synth"/>
    <property type="match status" value="1"/>
</dbReference>
<dbReference type="PANTHER" id="PTHR43317:SF1">
    <property type="entry name" value="THERMOSPERMINE SYNTHASE ACAULIS5"/>
    <property type="match status" value="1"/>
</dbReference>
<name>A0ABV6J6B8_9BACL</name>
<dbReference type="Proteomes" id="UP001589818">
    <property type="component" value="Unassembled WGS sequence"/>
</dbReference>
<dbReference type="EMBL" id="JBHLVF010000011">
    <property type="protein sequence ID" value="MFC0391429.1"/>
    <property type="molecule type" value="Genomic_DNA"/>
</dbReference>